<reference evidence="1" key="2">
    <citation type="submission" date="2021-11" db="EMBL/GenBank/DDBJ databases">
        <authorList>
            <person name="Gilroy R."/>
        </authorList>
    </citation>
    <scope>NUCLEOTIDE SEQUENCE</scope>
    <source>
        <strain evidence="1">150</strain>
    </source>
</reference>
<dbReference type="Proteomes" id="UP000813384">
    <property type="component" value="Unassembled WGS sequence"/>
</dbReference>
<name>A0A9E3ZTF6_9ENTE</name>
<reference evidence="1" key="1">
    <citation type="journal article" date="2021" name="PeerJ">
        <title>Extensive microbial diversity within the chicken gut microbiome revealed by metagenomics and culture.</title>
        <authorList>
            <person name="Gilroy R."/>
            <person name="Ravi A."/>
            <person name="Getino M."/>
            <person name="Pursley I."/>
            <person name="Horton D.L."/>
            <person name="Alikhan N.F."/>
            <person name="Baker D."/>
            <person name="Gharbi K."/>
            <person name="Hall N."/>
            <person name="Watson M."/>
            <person name="Adriaenssens E.M."/>
            <person name="Foster-Nyarko E."/>
            <person name="Jarju S."/>
            <person name="Secka A."/>
            <person name="Antonio M."/>
            <person name="Oren A."/>
            <person name="Chaudhuri R.R."/>
            <person name="La Ragione R."/>
            <person name="Hildebrand F."/>
            <person name="Pallen M.J."/>
        </authorList>
    </citation>
    <scope>NUCLEOTIDE SEQUENCE</scope>
    <source>
        <strain evidence="1">150</strain>
    </source>
</reference>
<protein>
    <submittedName>
        <fullName evidence="1">Uncharacterized protein</fullName>
    </submittedName>
</protein>
<accession>A0A9E3ZTF6</accession>
<gene>
    <name evidence="1" type="ORF">K8V42_06285</name>
</gene>
<proteinExistence type="predicted"/>
<comment type="caution">
    <text evidence="1">The sequence shown here is derived from an EMBL/GenBank/DDBJ whole genome shotgun (WGS) entry which is preliminary data.</text>
</comment>
<evidence type="ECO:0000313" key="2">
    <source>
        <dbReference type="Proteomes" id="UP000813384"/>
    </source>
</evidence>
<dbReference type="EMBL" id="JAJJVO010000094">
    <property type="protein sequence ID" value="MCC9273882.1"/>
    <property type="molecule type" value="Genomic_DNA"/>
</dbReference>
<sequence length="113" mass="13216">MNTTREEKKMKRMMMLELMGMDDSWYENKDIRAAVFALGRETNKGEAREPRMSEPTTKQRHIIRLIQEGKTSRQASIEVGCSYEYASTIKRNYETGVYDHFVRPFQGKEVGKS</sequence>
<organism evidence="1 2">
    <name type="scientific">Enterococcus aquimarinus</name>
    <dbReference type="NCBI Taxonomy" id="328396"/>
    <lineage>
        <taxon>Bacteria</taxon>
        <taxon>Bacillati</taxon>
        <taxon>Bacillota</taxon>
        <taxon>Bacilli</taxon>
        <taxon>Lactobacillales</taxon>
        <taxon>Enterococcaceae</taxon>
        <taxon>Enterococcus</taxon>
    </lineage>
</organism>
<evidence type="ECO:0000313" key="1">
    <source>
        <dbReference type="EMBL" id="MCC9273882.1"/>
    </source>
</evidence>
<dbReference type="AlphaFoldDB" id="A0A9E3ZTF6"/>